<sequence length="402" mass="42591">MIRIEPNHLPKSEDRFLPLFAPEEITRVRRFHQSFPQYAVTPLAHLSHLAASLGVGGVFVKDESCRFGLNAFKVLGGSYAIGRYIAGQLGRDIGETGYDFLTSPALRKQLGQAVFFTATDGNHGRGVAWAAHELGQRAVVLMPKGTSRARLENIQKLGAEVTVESLNYDDCVRKAAGLAAETPNSTVVQDTAWEGYTEIPSAIMQGYATLVDEALSQLRAAGIDRPTHVFVQAGVGSLAAAVQGILVNRFPENPPRLVVMECAAADCFYRSAVQGSGEPLAVGGDLASMMAGLCCGEVNPIAWELLRSHAFAFASCSDEVSALGMRILAAPAGEDPRVVSGESGAIGAGLLASLCLLPDFAAQKELLGIGPDSQVLLISTEGDTDPARYRSVVWGGELPVPV</sequence>
<evidence type="ECO:0000313" key="4">
    <source>
        <dbReference type="EMBL" id="MBC8575382.1"/>
    </source>
</evidence>
<keyword evidence="4" id="KW-0456">Lyase</keyword>
<dbReference type="PANTHER" id="PTHR42937">
    <property type="match status" value="1"/>
</dbReference>
<dbReference type="SUPFAM" id="SSF53686">
    <property type="entry name" value="Tryptophan synthase beta subunit-like PLP-dependent enzymes"/>
    <property type="match status" value="1"/>
</dbReference>
<accession>A0ABR7NHQ9</accession>
<evidence type="ECO:0000259" key="3">
    <source>
        <dbReference type="Pfam" id="PF00291"/>
    </source>
</evidence>
<evidence type="ECO:0000313" key="5">
    <source>
        <dbReference type="Proteomes" id="UP000658131"/>
    </source>
</evidence>
<comment type="cofactor">
    <cofactor evidence="1">
        <name>pyridoxal 5'-phosphate</name>
        <dbReference type="ChEBI" id="CHEBI:597326"/>
    </cofactor>
</comment>
<dbReference type="RefSeq" id="WP_262399021.1">
    <property type="nucleotide sequence ID" value="NZ_JACRTB010000003.1"/>
</dbReference>
<dbReference type="PANTHER" id="PTHR42937:SF1">
    <property type="entry name" value="DIAMINOPROPIONATE AMMONIA-LYASE"/>
    <property type="match status" value="1"/>
</dbReference>
<dbReference type="CDD" id="cd00640">
    <property type="entry name" value="Trp-synth-beta_II"/>
    <property type="match status" value="1"/>
</dbReference>
<feature type="domain" description="Tryptophan synthase beta chain-like PALP" evidence="3">
    <location>
        <begin position="37"/>
        <end position="350"/>
    </location>
</feature>
<dbReference type="InterPro" id="IPR036052">
    <property type="entry name" value="TrpB-like_PALP_sf"/>
</dbReference>
<keyword evidence="5" id="KW-1185">Reference proteome</keyword>
<evidence type="ECO:0000256" key="1">
    <source>
        <dbReference type="ARBA" id="ARBA00001933"/>
    </source>
</evidence>
<dbReference type="NCBIfam" id="TIGR01747">
    <property type="entry name" value="diampropi_NH3ly"/>
    <property type="match status" value="1"/>
</dbReference>
<dbReference type="Proteomes" id="UP000658131">
    <property type="component" value="Unassembled WGS sequence"/>
</dbReference>
<proteinExistence type="predicted"/>
<evidence type="ECO:0000256" key="2">
    <source>
        <dbReference type="ARBA" id="ARBA00022898"/>
    </source>
</evidence>
<protein>
    <submittedName>
        <fullName evidence="4">Diaminopropionate ammonia-lyase</fullName>
        <ecNumber evidence="4">4.3.1.15</ecNumber>
    </submittedName>
</protein>
<comment type="caution">
    <text evidence="4">The sequence shown here is derived from an EMBL/GenBank/DDBJ whole genome shotgun (WGS) entry which is preliminary data.</text>
</comment>
<keyword evidence="2" id="KW-0663">Pyridoxal phosphate</keyword>
<dbReference type="EC" id="4.3.1.15" evidence="4"/>
<dbReference type="GO" id="GO:0008838">
    <property type="term" value="F:diaminopropionate ammonia-lyase activity"/>
    <property type="evidence" value="ECO:0007669"/>
    <property type="project" value="UniProtKB-EC"/>
</dbReference>
<dbReference type="Gene3D" id="3.40.50.1100">
    <property type="match status" value="3"/>
</dbReference>
<dbReference type="NCBIfam" id="NF006058">
    <property type="entry name" value="PRK08206.1"/>
    <property type="match status" value="1"/>
</dbReference>
<organism evidence="4 5">
    <name type="scientific">Yanshouia hominis</name>
    <dbReference type="NCBI Taxonomy" id="2763673"/>
    <lineage>
        <taxon>Bacteria</taxon>
        <taxon>Bacillati</taxon>
        <taxon>Bacillota</taxon>
        <taxon>Clostridia</taxon>
        <taxon>Eubacteriales</taxon>
        <taxon>Oscillospiraceae</taxon>
        <taxon>Yanshouia</taxon>
    </lineage>
</organism>
<name>A0ABR7NHQ9_9FIRM</name>
<reference evidence="4 5" key="1">
    <citation type="submission" date="2020-08" db="EMBL/GenBank/DDBJ databases">
        <title>Genome public.</title>
        <authorList>
            <person name="Liu C."/>
            <person name="Sun Q."/>
        </authorList>
    </citation>
    <scope>NUCLEOTIDE SEQUENCE [LARGE SCALE GENOMIC DNA]</scope>
    <source>
        <strain evidence="4 5">BX1</strain>
    </source>
</reference>
<dbReference type="EMBL" id="JACRTB010000003">
    <property type="protein sequence ID" value="MBC8575382.1"/>
    <property type="molecule type" value="Genomic_DNA"/>
</dbReference>
<dbReference type="Pfam" id="PF00291">
    <property type="entry name" value="PALP"/>
    <property type="match status" value="1"/>
</dbReference>
<dbReference type="NCBIfam" id="TIGR03528">
    <property type="entry name" value="2_3_DAP_am_ly"/>
    <property type="match status" value="1"/>
</dbReference>
<dbReference type="InterPro" id="IPR001926">
    <property type="entry name" value="TrpB-like_PALP"/>
</dbReference>
<gene>
    <name evidence="4" type="primary">dpaL</name>
    <name evidence="4" type="ORF">H8717_03005</name>
</gene>
<dbReference type="InterPro" id="IPR010081">
    <property type="entry name" value="DiNH2opropionate_NH3_lyase"/>
</dbReference>
<dbReference type="InterPro" id="IPR019871">
    <property type="entry name" value="DiNH2propionate_NH3-lyase_sub"/>
</dbReference>